<evidence type="ECO:0000313" key="3">
    <source>
        <dbReference type="Proteomes" id="UP000535890"/>
    </source>
</evidence>
<feature type="region of interest" description="Disordered" evidence="1">
    <location>
        <begin position="12"/>
        <end position="31"/>
    </location>
</feature>
<protein>
    <submittedName>
        <fullName evidence="2">Uncharacterized protein</fullName>
    </submittedName>
</protein>
<dbReference type="Proteomes" id="UP000535890">
    <property type="component" value="Unassembled WGS sequence"/>
</dbReference>
<dbReference type="AlphaFoldDB" id="A0A7Y9DRS6"/>
<organism evidence="2 3">
    <name type="scientific">Actinomycetospora corticicola</name>
    <dbReference type="NCBI Taxonomy" id="663602"/>
    <lineage>
        <taxon>Bacteria</taxon>
        <taxon>Bacillati</taxon>
        <taxon>Actinomycetota</taxon>
        <taxon>Actinomycetes</taxon>
        <taxon>Pseudonocardiales</taxon>
        <taxon>Pseudonocardiaceae</taxon>
        <taxon>Actinomycetospora</taxon>
    </lineage>
</organism>
<feature type="compositionally biased region" description="Acidic residues" evidence="1">
    <location>
        <begin position="17"/>
        <end position="31"/>
    </location>
</feature>
<name>A0A7Y9DRS6_9PSEU</name>
<proteinExistence type="predicted"/>
<reference evidence="2 3" key="1">
    <citation type="submission" date="2020-07" db="EMBL/GenBank/DDBJ databases">
        <title>Sequencing the genomes of 1000 actinobacteria strains.</title>
        <authorList>
            <person name="Klenk H.-P."/>
        </authorList>
    </citation>
    <scope>NUCLEOTIDE SEQUENCE [LARGE SCALE GENOMIC DNA]</scope>
    <source>
        <strain evidence="2 3">DSM 45772</strain>
    </source>
</reference>
<dbReference type="EMBL" id="JACCBN010000001">
    <property type="protein sequence ID" value="NYD34230.1"/>
    <property type="molecule type" value="Genomic_DNA"/>
</dbReference>
<gene>
    <name evidence="2" type="ORF">BJ983_000332</name>
</gene>
<evidence type="ECO:0000256" key="1">
    <source>
        <dbReference type="SAM" id="MobiDB-lite"/>
    </source>
</evidence>
<evidence type="ECO:0000313" key="2">
    <source>
        <dbReference type="EMBL" id="NYD34230.1"/>
    </source>
</evidence>
<sequence>MSLLLGNLRDLIGDLWDGTDDPDPEPTDEDD</sequence>
<keyword evidence="3" id="KW-1185">Reference proteome</keyword>
<accession>A0A7Y9DRS6</accession>
<comment type="caution">
    <text evidence="2">The sequence shown here is derived from an EMBL/GenBank/DDBJ whole genome shotgun (WGS) entry which is preliminary data.</text>
</comment>